<sequence>MGFQGFDFLVSWKILAQLTESGPNRKKLAKIAPFLPKTDFSRANWSKHSRTWAERFPECTLSIIEDNGSLHGAPRGHGGPSLVFFFLAVSGGFGQNPQECGQTGAR</sequence>
<accession>A0A7S1I9C8</accession>
<proteinExistence type="predicted"/>
<protein>
    <submittedName>
        <fullName evidence="1">Uncharacterized protein</fullName>
    </submittedName>
</protein>
<name>A0A7S1I9C8_9EUGL</name>
<dbReference type="AlphaFoldDB" id="A0A7S1I9C8"/>
<gene>
    <name evidence="1" type="ORF">EGYM00392_LOCUS16343</name>
</gene>
<reference evidence="1" key="1">
    <citation type="submission" date="2021-01" db="EMBL/GenBank/DDBJ databases">
        <authorList>
            <person name="Corre E."/>
            <person name="Pelletier E."/>
            <person name="Niang G."/>
            <person name="Scheremetjew M."/>
            <person name="Finn R."/>
            <person name="Kale V."/>
            <person name="Holt S."/>
            <person name="Cochrane G."/>
            <person name="Meng A."/>
            <person name="Brown T."/>
            <person name="Cohen L."/>
        </authorList>
    </citation>
    <scope>NUCLEOTIDE SEQUENCE</scope>
    <source>
        <strain evidence="1">NIES-381</strain>
    </source>
</reference>
<organism evidence="1">
    <name type="scientific">Eutreptiella gymnastica</name>
    <dbReference type="NCBI Taxonomy" id="73025"/>
    <lineage>
        <taxon>Eukaryota</taxon>
        <taxon>Discoba</taxon>
        <taxon>Euglenozoa</taxon>
        <taxon>Euglenida</taxon>
        <taxon>Spirocuta</taxon>
        <taxon>Euglenophyceae</taxon>
        <taxon>Eutreptiales</taxon>
        <taxon>Eutreptiaceae</taxon>
        <taxon>Eutreptiella</taxon>
    </lineage>
</organism>
<dbReference type="EMBL" id="HBGA01044781">
    <property type="protein sequence ID" value="CAD9005256.1"/>
    <property type="molecule type" value="Transcribed_RNA"/>
</dbReference>
<evidence type="ECO:0000313" key="1">
    <source>
        <dbReference type="EMBL" id="CAD9005256.1"/>
    </source>
</evidence>